<keyword evidence="4" id="KW-0325">Glycoprotein</keyword>
<reference evidence="16 17" key="1">
    <citation type="journal article" date="2019" name="Nat. Ecol. Evol.">
        <title>Megaphylogeny resolves global patterns of mushroom evolution.</title>
        <authorList>
            <person name="Varga T."/>
            <person name="Krizsan K."/>
            <person name="Foldi C."/>
            <person name="Dima B."/>
            <person name="Sanchez-Garcia M."/>
            <person name="Sanchez-Ramirez S."/>
            <person name="Szollosi G.J."/>
            <person name="Szarkandi J.G."/>
            <person name="Papp V."/>
            <person name="Albert L."/>
            <person name="Andreopoulos W."/>
            <person name="Angelini C."/>
            <person name="Antonin V."/>
            <person name="Barry K.W."/>
            <person name="Bougher N.L."/>
            <person name="Buchanan P."/>
            <person name="Buyck B."/>
            <person name="Bense V."/>
            <person name="Catcheside P."/>
            <person name="Chovatia M."/>
            <person name="Cooper J."/>
            <person name="Damon W."/>
            <person name="Desjardin D."/>
            <person name="Finy P."/>
            <person name="Geml J."/>
            <person name="Haridas S."/>
            <person name="Hughes K."/>
            <person name="Justo A."/>
            <person name="Karasinski D."/>
            <person name="Kautmanova I."/>
            <person name="Kiss B."/>
            <person name="Kocsube S."/>
            <person name="Kotiranta H."/>
            <person name="LaButti K.M."/>
            <person name="Lechner B.E."/>
            <person name="Liimatainen K."/>
            <person name="Lipzen A."/>
            <person name="Lukacs Z."/>
            <person name="Mihaltcheva S."/>
            <person name="Morgado L.N."/>
            <person name="Niskanen T."/>
            <person name="Noordeloos M.E."/>
            <person name="Ohm R.A."/>
            <person name="Ortiz-Santana B."/>
            <person name="Ovrebo C."/>
            <person name="Racz N."/>
            <person name="Riley R."/>
            <person name="Savchenko A."/>
            <person name="Shiryaev A."/>
            <person name="Soop K."/>
            <person name="Spirin V."/>
            <person name="Szebenyi C."/>
            <person name="Tomsovsky M."/>
            <person name="Tulloss R.E."/>
            <person name="Uehling J."/>
            <person name="Grigoriev I.V."/>
            <person name="Vagvolgyi C."/>
            <person name="Papp T."/>
            <person name="Martin F.M."/>
            <person name="Miettinen O."/>
            <person name="Hibbett D.S."/>
            <person name="Nagy L.G."/>
        </authorList>
    </citation>
    <scope>NUCLEOTIDE SEQUENCE [LARGE SCALE GENOMIC DNA]</scope>
    <source>
        <strain evidence="16 17">CBS 166.37</strain>
    </source>
</reference>
<evidence type="ECO:0000256" key="4">
    <source>
        <dbReference type="ARBA" id="ARBA00022622"/>
    </source>
</evidence>
<evidence type="ECO:0000256" key="7">
    <source>
        <dbReference type="ARBA" id="ARBA00023277"/>
    </source>
</evidence>
<dbReference type="Proteomes" id="UP000308652">
    <property type="component" value="Unassembled WGS sequence"/>
</dbReference>
<evidence type="ECO:0000256" key="6">
    <source>
        <dbReference type="ARBA" id="ARBA00023136"/>
    </source>
</evidence>
<dbReference type="SUPFAM" id="SSF88713">
    <property type="entry name" value="Glycoside hydrolase/deacetylase"/>
    <property type="match status" value="1"/>
</dbReference>
<keyword evidence="6" id="KW-0472">Membrane</keyword>
<dbReference type="GO" id="GO:0098552">
    <property type="term" value="C:side of membrane"/>
    <property type="evidence" value="ECO:0007669"/>
    <property type="project" value="UniProtKB-KW"/>
</dbReference>
<evidence type="ECO:0000256" key="5">
    <source>
        <dbReference type="ARBA" id="ARBA00023024"/>
    </source>
</evidence>
<dbReference type="OrthoDB" id="407355at2759"/>
<proteinExistence type="predicted"/>
<dbReference type="InterPro" id="IPR050248">
    <property type="entry name" value="Polysacc_deacetylase_ArnD"/>
</dbReference>
<sequence length="395" mass="41979">MILSAALGVVLGASIPSPHDHGVSHQMSKRLPSTWYHADDHPAHALFKRATNDGVTYPTVGSPAWSAQFPAASPQASDLPKAWTDALAAAIAAGKIPNIPPSTGKPQTNPVYPAGMDPNGPEICSATYKCRHADDIWDAPDGYFGISFDDGPQPATSELVQFLDQNNETATHFMIGINILSYPSQFTEAFNADGDIAVHTWTHPYMTTLSNEDVLGQLGWTAELIHHSTGGRLPKFWRPPYGDSDNRVRAIAQEVFGLTTIIWNQDTEDWSLTSGGTTPAQVHTQMTQWLSGSKSPGLIILEHELSDASVHAFMDAYPLIKSNGWKTESLAQLIGDGRAYQNAAESDSNDVIPVANGVLVGNSSVSTSNSASTPGSSSVSTVGNTSGAPASTSSR</sequence>
<dbReference type="GO" id="GO:0071555">
    <property type="term" value="P:cell wall organization"/>
    <property type="evidence" value="ECO:0007669"/>
    <property type="project" value="UniProtKB-KW"/>
</dbReference>
<keyword evidence="8" id="KW-0170">Cobalt</keyword>
<evidence type="ECO:0000256" key="2">
    <source>
        <dbReference type="ARBA" id="ARBA00004609"/>
    </source>
</evidence>
<dbReference type="Gene3D" id="3.20.20.370">
    <property type="entry name" value="Glycoside hydrolase/deacetylase"/>
    <property type="match status" value="1"/>
</dbReference>
<keyword evidence="7" id="KW-0119">Carbohydrate metabolism</keyword>
<evidence type="ECO:0000256" key="11">
    <source>
        <dbReference type="ARBA" id="ARBA00023326"/>
    </source>
</evidence>
<dbReference type="PANTHER" id="PTHR10587:SF135">
    <property type="entry name" value="CHITIN DEACETYLASE 3"/>
    <property type="match status" value="1"/>
</dbReference>
<dbReference type="GO" id="GO:0004099">
    <property type="term" value="F:chitin deacetylase activity"/>
    <property type="evidence" value="ECO:0007669"/>
    <property type="project" value="UniProtKB-EC"/>
</dbReference>
<dbReference type="PANTHER" id="PTHR10587">
    <property type="entry name" value="GLYCOSYL TRANSFERASE-RELATED"/>
    <property type="match status" value="1"/>
</dbReference>
<dbReference type="InterPro" id="IPR011330">
    <property type="entry name" value="Glyco_hydro/deAcase_b/a-brl"/>
</dbReference>
<evidence type="ECO:0000256" key="10">
    <source>
        <dbReference type="ARBA" id="ARBA00023316"/>
    </source>
</evidence>
<dbReference type="PROSITE" id="PS51677">
    <property type="entry name" value="NODB"/>
    <property type="match status" value="1"/>
</dbReference>
<evidence type="ECO:0000256" key="3">
    <source>
        <dbReference type="ARBA" id="ARBA00022475"/>
    </source>
</evidence>
<keyword evidence="10" id="KW-0961">Cell wall biogenesis/degradation</keyword>
<gene>
    <name evidence="16" type="ORF">BDQ12DRAFT_616219</name>
</gene>
<evidence type="ECO:0000256" key="9">
    <source>
        <dbReference type="ARBA" id="ARBA00023288"/>
    </source>
</evidence>
<name>A0A5C3LK48_9AGAR</name>
<dbReference type="InterPro" id="IPR002509">
    <property type="entry name" value="NODB_dom"/>
</dbReference>
<keyword evidence="5" id="KW-0146">Chitin degradation</keyword>
<keyword evidence="11" id="KW-0624">Polysaccharide degradation</keyword>
<comment type="subcellular location">
    <subcellularLocation>
        <location evidence="2">Cell membrane</location>
        <topology evidence="2">Lipid-anchor</topology>
        <topology evidence="2">GPI-anchor</topology>
    </subcellularLocation>
</comment>
<dbReference type="GO" id="GO:0009272">
    <property type="term" value="P:fungal-type cell wall biogenesis"/>
    <property type="evidence" value="ECO:0007669"/>
    <property type="project" value="UniProtKB-ARBA"/>
</dbReference>
<dbReference type="STRING" id="68775.A0A5C3LK48"/>
<evidence type="ECO:0000256" key="13">
    <source>
        <dbReference type="ARBA" id="ARBA00048494"/>
    </source>
</evidence>
<keyword evidence="3" id="KW-1003">Cell membrane</keyword>
<dbReference type="GO" id="GO:0006032">
    <property type="term" value="P:chitin catabolic process"/>
    <property type="evidence" value="ECO:0007669"/>
    <property type="project" value="UniProtKB-KW"/>
</dbReference>
<dbReference type="Pfam" id="PF01522">
    <property type="entry name" value="Polysacc_deac_1"/>
    <property type="match status" value="1"/>
</dbReference>
<evidence type="ECO:0000313" key="17">
    <source>
        <dbReference type="Proteomes" id="UP000308652"/>
    </source>
</evidence>
<dbReference type="GO" id="GO:0000272">
    <property type="term" value="P:polysaccharide catabolic process"/>
    <property type="evidence" value="ECO:0007669"/>
    <property type="project" value="UniProtKB-KW"/>
</dbReference>
<evidence type="ECO:0000313" key="16">
    <source>
        <dbReference type="EMBL" id="TFK32917.1"/>
    </source>
</evidence>
<evidence type="ECO:0000256" key="14">
    <source>
        <dbReference type="SAM" id="MobiDB-lite"/>
    </source>
</evidence>
<evidence type="ECO:0000256" key="8">
    <source>
        <dbReference type="ARBA" id="ARBA00023285"/>
    </source>
</evidence>
<feature type="compositionally biased region" description="Low complexity" evidence="14">
    <location>
        <begin position="363"/>
        <end position="388"/>
    </location>
</feature>
<comment type="catalytic activity">
    <reaction evidence="13">
        <text>[(1-&gt;4)-N-acetyl-beta-D-glucosaminyl](n) + n H2O = chitosan + n acetate</text>
        <dbReference type="Rhea" id="RHEA:10464"/>
        <dbReference type="Rhea" id="RHEA-COMP:9593"/>
        <dbReference type="Rhea" id="RHEA-COMP:9597"/>
        <dbReference type="ChEBI" id="CHEBI:15377"/>
        <dbReference type="ChEBI" id="CHEBI:17029"/>
        <dbReference type="ChEBI" id="CHEBI:30089"/>
        <dbReference type="ChEBI" id="CHEBI:57704"/>
        <dbReference type="EC" id="3.5.1.41"/>
    </reaction>
    <physiologicalReaction direction="left-to-right" evidence="13">
        <dbReference type="Rhea" id="RHEA:10465"/>
    </physiologicalReaction>
</comment>
<feature type="domain" description="NodB homology" evidence="15">
    <location>
        <begin position="142"/>
        <end position="328"/>
    </location>
</feature>
<evidence type="ECO:0000256" key="1">
    <source>
        <dbReference type="ARBA" id="ARBA00001941"/>
    </source>
</evidence>
<keyword evidence="17" id="KW-1185">Reference proteome</keyword>
<keyword evidence="9" id="KW-0449">Lipoprotein</keyword>
<accession>A0A5C3LK48</accession>
<comment type="cofactor">
    <cofactor evidence="1">
        <name>Co(2+)</name>
        <dbReference type="ChEBI" id="CHEBI:48828"/>
    </cofactor>
</comment>
<feature type="region of interest" description="Disordered" evidence="14">
    <location>
        <begin position="363"/>
        <end position="395"/>
    </location>
</feature>
<keyword evidence="4" id="KW-0336">GPI-anchor</keyword>
<dbReference type="AlphaFoldDB" id="A0A5C3LK48"/>
<protein>
    <recommendedName>
        <fullName evidence="12">chitin deacetylase</fullName>
        <ecNumber evidence="12">3.5.1.41</ecNumber>
    </recommendedName>
</protein>
<organism evidence="16 17">
    <name type="scientific">Crucibulum laeve</name>
    <dbReference type="NCBI Taxonomy" id="68775"/>
    <lineage>
        <taxon>Eukaryota</taxon>
        <taxon>Fungi</taxon>
        <taxon>Dikarya</taxon>
        <taxon>Basidiomycota</taxon>
        <taxon>Agaricomycotina</taxon>
        <taxon>Agaricomycetes</taxon>
        <taxon>Agaricomycetidae</taxon>
        <taxon>Agaricales</taxon>
        <taxon>Agaricineae</taxon>
        <taxon>Nidulariaceae</taxon>
        <taxon>Crucibulum</taxon>
    </lineage>
</organism>
<evidence type="ECO:0000259" key="15">
    <source>
        <dbReference type="PROSITE" id="PS51677"/>
    </source>
</evidence>
<evidence type="ECO:0000256" key="12">
    <source>
        <dbReference type="ARBA" id="ARBA00024056"/>
    </source>
</evidence>
<dbReference type="EMBL" id="ML213660">
    <property type="protein sequence ID" value="TFK32917.1"/>
    <property type="molecule type" value="Genomic_DNA"/>
</dbReference>
<dbReference type="EC" id="3.5.1.41" evidence="12"/>
<dbReference type="GO" id="GO:0005886">
    <property type="term" value="C:plasma membrane"/>
    <property type="evidence" value="ECO:0007669"/>
    <property type="project" value="UniProtKB-SubCell"/>
</dbReference>